<evidence type="ECO:0000313" key="5">
    <source>
        <dbReference type="Proteomes" id="UP001166291"/>
    </source>
</evidence>
<feature type="domain" description="FMN hydroxy acid dehydrogenase" evidence="3">
    <location>
        <begin position="2"/>
        <end position="385"/>
    </location>
</feature>
<evidence type="ECO:0000256" key="1">
    <source>
        <dbReference type="ARBA" id="ARBA00001917"/>
    </source>
</evidence>
<protein>
    <submittedName>
        <fullName evidence="4">Alpha-hydroxy-acid oxidizing protein</fullName>
    </submittedName>
</protein>
<dbReference type="Proteomes" id="UP001166291">
    <property type="component" value="Unassembled WGS sequence"/>
</dbReference>
<dbReference type="InterPro" id="IPR037396">
    <property type="entry name" value="FMN_HAD"/>
</dbReference>
<dbReference type="CDD" id="cd02809">
    <property type="entry name" value="alpha_hydroxyacid_oxid_FMN"/>
    <property type="match status" value="1"/>
</dbReference>
<organism evidence="4 5">
    <name type="scientific">Zhongshania aquimaris</name>
    <dbReference type="NCBI Taxonomy" id="2857107"/>
    <lineage>
        <taxon>Bacteria</taxon>
        <taxon>Pseudomonadati</taxon>
        <taxon>Pseudomonadota</taxon>
        <taxon>Gammaproteobacteria</taxon>
        <taxon>Cellvibrionales</taxon>
        <taxon>Spongiibacteraceae</taxon>
        <taxon>Zhongshania</taxon>
    </lineage>
</organism>
<evidence type="ECO:0000313" key="4">
    <source>
        <dbReference type="EMBL" id="MBW2942231.1"/>
    </source>
</evidence>
<comment type="caution">
    <text evidence="4">The sequence shown here is derived from an EMBL/GenBank/DDBJ whole genome shotgun (WGS) entry which is preliminary data.</text>
</comment>
<gene>
    <name evidence="4" type="ORF">KXJ70_15655</name>
</gene>
<dbReference type="InterPro" id="IPR012133">
    <property type="entry name" value="Alpha-hydoxy_acid_DH_FMN"/>
</dbReference>
<name>A0ABS6VV61_9GAMM</name>
<keyword evidence="2" id="KW-0560">Oxidoreductase</keyword>
<dbReference type="PANTHER" id="PTHR10578:SF149">
    <property type="entry name" value="2-HYDROXYACID OXIDASE 2"/>
    <property type="match status" value="1"/>
</dbReference>
<dbReference type="PROSITE" id="PS00557">
    <property type="entry name" value="FMN_HYDROXY_ACID_DH_1"/>
    <property type="match status" value="1"/>
</dbReference>
<evidence type="ECO:0000259" key="3">
    <source>
        <dbReference type="PROSITE" id="PS51349"/>
    </source>
</evidence>
<dbReference type="Pfam" id="PF01070">
    <property type="entry name" value="FMN_dh"/>
    <property type="match status" value="1"/>
</dbReference>
<dbReference type="PROSITE" id="PS51349">
    <property type="entry name" value="FMN_HYDROXY_ACID_DH_2"/>
    <property type="match status" value="1"/>
</dbReference>
<sequence length="388" mass="42597">MLPLKNCNNIGDLRLRARSKLPSPMFHYIDGGADDEWTLRRNTEAFDDYQLMPNYLNDISHVDLSTNILGCGLTLPFLLSPTGMSRLFHHHKELGVSKAAAEAGTLYTLSTMATTSLEDVAAASDGPKMFQIYILKDRELTKEFVQRCKASGYKALCLTVDTALAGNRERDAVYGMTMPPKINRNNFFSYAKSWEWLLNMALNPDFKLANVVHRVDALGQGAMGLIEYVNSQFDRSVTWDDVAWLAEQWDGPFVIKGMTTVSDARRAVEVGATAAMLSNHGGRQLDGVPAPIDTLMPIRDAVGDKLELILDGGIRRGTHIVKALAMGANACSIGRPYLYGLAAGGQAGVARAIEILKSEVERDLALLGCSSIAELRSDHISQLNMKMR</sequence>
<keyword evidence="5" id="KW-1185">Reference proteome</keyword>
<dbReference type="InterPro" id="IPR000262">
    <property type="entry name" value="FMN-dep_DH"/>
</dbReference>
<dbReference type="EMBL" id="JAHWDQ010000004">
    <property type="protein sequence ID" value="MBW2942231.1"/>
    <property type="molecule type" value="Genomic_DNA"/>
</dbReference>
<dbReference type="InterPro" id="IPR008259">
    <property type="entry name" value="FMN_hydac_DH_AS"/>
</dbReference>
<accession>A0ABS6VV61</accession>
<reference evidence="4" key="1">
    <citation type="submission" date="2021-07" db="EMBL/GenBank/DDBJ databases">
        <title>Zhongshania sp. CAU 1632 isolated from seawater.</title>
        <authorList>
            <person name="Kim W."/>
        </authorList>
    </citation>
    <scope>NUCLEOTIDE SEQUENCE</scope>
    <source>
        <strain evidence="4">CAU 1632</strain>
    </source>
</reference>
<proteinExistence type="predicted"/>
<dbReference type="RefSeq" id="WP_219044468.1">
    <property type="nucleotide sequence ID" value="NZ_JAHWDQ010000004.1"/>
</dbReference>
<dbReference type="PIRSF" id="PIRSF000138">
    <property type="entry name" value="Al-hdrx_acd_dh"/>
    <property type="match status" value="1"/>
</dbReference>
<dbReference type="PANTHER" id="PTHR10578">
    <property type="entry name" value="S -2-HYDROXY-ACID OXIDASE-RELATED"/>
    <property type="match status" value="1"/>
</dbReference>
<evidence type="ECO:0000256" key="2">
    <source>
        <dbReference type="ARBA" id="ARBA00023002"/>
    </source>
</evidence>
<comment type="cofactor">
    <cofactor evidence="1">
        <name>FMN</name>
        <dbReference type="ChEBI" id="CHEBI:58210"/>
    </cofactor>
</comment>